<sequence length="152" mass="17783">MRIIKIKNLHFYQLAQEIKNIPKLNGIRVFETSWIRSGSGICLPGIGIFIHSKIPENSKKRIIQHEYGHFLDYKWGLYGDRKKLFGSAFLGFYFLIGLPSLFNLMPFINQIPAFAGRHQCYWTELRANRLAKEHFGDLIAEDFDRYFPTQLA</sequence>
<accession>A0A1G5Z9D8</accession>
<feature type="transmembrane region" description="Helical" evidence="1">
    <location>
        <begin position="84"/>
        <end position="102"/>
    </location>
</feature>
<evidence type="ECO:0000256" key="1">
    <source>
        <dbReference type="SAM" id="Phobius"/>
    </source>
</evidence>
<keyword evidence="1" id="KW-0812">Transmembrane</keyword>
<dbReference type="EMBL" id="FMXE01000029">
    <property type="protein sequence ID" value="SDA91217.1"/>
    <property type="molecule type" value="Genomic_DNA"/>
</dbReference>
<dbReference type="RefSeq" id="WP_092732432.1">
    <property type="nucleotide sequence ID" value="NZ_FMXE01000029.1"/>
</dbReference>
<proteinExistence type="predicted"/>
<keyword evidence="3" id="KW-1185">Reference proteome</keyword>
<keyword evidence="1" id="KW-0472">Membrane</keyword>
<organism evidence="2 3">
    <name type="scientific">Algoriphagus alkaliphilus</name>
    <dbReference type="NCBI Taxonomy" id="279824"/>
    <lineage>
        <taxon>Bacteria</taxon>
        <taxon>Pseudomonadati</taxon>
        <taxon>Bacteroidota</taxon>
        <taxon>Cytophagia</taxon>
        <taxon>Cytophagales</taxon>
        <taxon>Cyclobacteriaceae</taxon>
        <taxon>Algoriphagus</taxon>
    </lineage>
</organism>
<dbReference type="OrthoDB" id="825401at2"/>
<name>A0A1G5Z9D8_9BACT</name>
<dbReference type="Proteomes" id="UP000198756">
    <property type="component" value="Unassembled WGS sequence"/>
</dbReference>
<evidence type="ECO:0008006" key="4">
    <source>
        <dbReference type="Google" id="ProtNLM"/>
    </source>
</evidence>
<evidence type="ECO:0000313" key="3">
    <source>
        <dbReference type="Proteomes" id="UP000198756"/>
    </source>
</evidence>
<evidence type="ECO:0000313" key="2">
    <source>
        <dbReference type="EMBL" id="SDA91217.1"/>
    </source>
</evidence>
<reference evidence="3" key="1">
    <citation type="submission" date="2016-10" db="EMBL/GenBank/DDBJ databases">
        <authorList>
            <person name="Varghese N."/>
            <person name="Submissions S."/>
        </authorList>
    </citation>
    <scope>NUCLEOTIDE SEQUENCE [LARGE SCALE GENOMIC DNA]</scope>
    <source>
        <strain evidence="3">DSM 22703</strain>
    </source>
</reference>
<protein>
    <recommendedName>
        <fullName evidence="4">Peptidase</fullName>
    </recommendedName>
</protein>
<keyword evidence="1" id="KW-1133">Transmembrane helix</keyword>
<gene>
    <name evidence="2" type="ORF">SAMN03080617_03377</name>
</gene>
<dbReference type="STRING" id="279824.SAMN03080617_03377"/>
<dbReference type="AlphaFoldDB" id="A0A1G5Z9D8"/>